<evidence type="ECO:0000256" key="1">
    <source>
        <dbReference type="SAM" id="Phobius"/>
    </source>
</evidence>
<feature type="transmembrane region" description="Helical" evidence="1">
    <location>
        <begin position="191"/>
        <end position="210"/>
    </location>
</feature>
<dbReference type="Proteomes" id="UP001482520">
    <property type="component" value="Unassembled WGS sequence"/>
</dbReference>
<sequence>MTVSNDVPDWRDRITPHQPNPVRASMPAHGFWSAQGVVTSELEAHWHTRAGGTRALLHLSILTYIVALTVSGQLPALFTRVTIALLPLLLLVLVVFGIAGMLPGGRFIAGAVMGAGLRGPGGVRRHPGPAAPGRQLTLTGATGEVEEVLVANSRRLPAGARIRAFGPRIFGRRHAWFVRPEAGGLVASRGVVSAMLVAPPLFALSVLTLLEVVPR</sequence>
<organism evidence="2 3">
    <name type="scientific">Nocardioides kribbensis</name>
    <dbReference type="NCBI Taxonomy" id="305517"/>
    <lineage>
        <taxon>Bacteria</taxon>
        <taxon>Bacillati</taxon>
        <taxon>Actinomycetota</taxon>
        <taxon>Actinomycetes</taxon>
        <taxon>Propionibacteriales</taxon>
        <taxon>Nocardioidaceae</taxon>
        <taxon>Nocardioides</taxon>
    </lineage>
</organism>
<keyword evidence="3" id="KW-1185">Reference proteome</keyword>
<proteinExistence type="predicted"/>
<evidence type="ECO:0000313" key="3">
    <source>
        <dbReference type="Proteomes" id="UP001482520"/>
    </source>
</evidence>
<feature type="transmembrane region" description="Helical" evidence="1">
    <location>
        <begin position="84"/>
        <end position="103"/>
    </location>
</feature>
<gene>
    <name evidence="2" type="ORF">V6R90_00695</name>
</gene>
<accession>A0ABV1NTE7</accession>
<dbReference type="EMBL" id="JBEGDP010000001">
    <property type="protein sequence ID" value="MEQ7845775.1"/>
    <property type="molecule type" value="Genomic_DNA"/>
</dbReference>
<keyword evidence="1" id="KW-0472">Membrane</keyword>
<evidence type="ECO:0000313" key="2">
    <source>
        <dbReference type="EMBL" id="MEQ7845775.1"/>
    </source>
</evidence>
<keyword evidence="1" id="KW-1133">Transmembrane helix</keyword>
<name>A0ABV1NTE7_9ACTN</name>
<keyword evidence="1" id="KW-0812">Transmembrane</keyword>
<dbReference type="RefSeq" id="WP_349803471.1">
    <property type="nucleotide sequence ID" value="NZ_JBEGDP010000001.1"/>
</dbReference>
<evidence type="ECO:0008006" key="4">
    <source>
        <dbReference type="Google" id="ProtNLM"/>
    </source>
</evidence>
<reference evidence="2 3" key="1">
    <citation type="submission" date="2024-02" db="EMBL/GenBank/DDBJ databases">
        <title>Full genome sequence of Nocardioides kribbensis.</title>
        <authorList>
            <person name="Poletto B.L."/>
            <person name="Silva G."/>
            <person name="Galante D."/>
            <person name="Campos K.R."/>
            <person name="Santos M.B.N."/>
            <person name="Sacchi C.T."/>
        </authorList>
    </citation>
    <scope>NUCLEOTIDE SEQUENCE [LARGE SCALE GENOMIC DNA]</scope>
    <source>
        <strain evidence="2 3">O4R</strain>
    </source>
</reference>
<protein>
    <recommendedName>
        <fullName evidence="4">DUF304 domain-containing protein</fullName>
    </recommendedName>
</protein>
<comment type="caution">
    <text evidence="2">The sequence shown here is derived from an EMBL/GenBank/DDBJ whole genome shotgun (WGS) entry which is preliminary data.</text>
</comment>
<feature type="transmembrane region" description="Helical" evidence="1">
    <location>
        <begin position="55"/>
        <end position="78"/>
    </location>
</feature>